<gene>
    <name evidence="1" type="ORF">IRI77_32715</name>
</gene>
<evidence type="ECO:0000313" key="2">
    <source>
        <dbReference type="Proteomes" id="UP000593892"/>
    </source>
</evidence>
<keyword evidence="2" id="KW-1185">Reference proteome</keyword>
<organism evidence="1 2">
    <name type="scientific">Paludibaculum fermentans</name>
    <dbReference type="NCBI Taxonomy" id="1473598"/>
    <lineage>
        <taxon>Bacteria</taxon>
        <taxon>Pseudomonadati</taxon>
        <taxon>Acidobacteriota</taxon>
        <taxon>Terriglobia</taxon>
        <taxon>Bryobacterales</taxon>
        <taxon>Bryobacteraceae</taxon>
        <taxon>Paludibaculum</taxon>
    </lineage>
</organism>
<sequence length="106" mass="11173">MTSLLHNAKQLLETAAGSVEAGLDTGDWTVFIGPQGGLQMVAGADYALANLSADRGASAAWRVSRHSGTVRVEGLAGTDHCVLESRPRTATLHRLLSDVRLYELAA</sequence>
<dbReference type="EMBL" id="CP063849">
    <property type="protein sequence ID" value="QOY87467.1"/>
    <property type="molecule type" value="Genomic_DNA"/>
</dbReference>
<dbReference type="RefSeq" id="WP_194449136.1">
    <property type="nucleotide sequence ID" value="NZ_CP063849.1"/>
</dbReference>
<reference evidence="1 2" key="1">
    <citation type="submission" date="2020-10" db="EMBL/GenBank/DDBJ databases">
        <title>Complete genome sequence of Paludibaculum fermentans P105T, a facultatively anaerobic acidobacterium capable of dissimilatory Fe(III) reduction.</title>
        <authorList>
            <person name="Dedysh S.N."/>
            <person name="Beletsky A.V."/>
            <person name="Kulichevskaya I.S."/>
            <person name="Mardanov A.V."/>
            <person name="Ravin N.V."/>
        </authorList>
    </citation>
    <scope>NUCLEOTIDE SEQUENCE [LARGE SCALE GENOMIC DNA]</scope>
    <source>
        <strain evidence="1 2">P105</strain>
    </source>
</reference>
<dbReference type="Proteomes" id="UP000593892">
    <property type="component" value="Chromosome"/>
</dbReference>
<name>A0A7S7NPM3_PALFE</name>
<dbReference type="KEGG" id="pfer:IRI77_32715"/>
<dbReference type="AlphaFoldDB" id="A0A7S7NPM3"/>
<proteinExistence type="predicted"/>
<accession>A0A7S7NPM3</accession>
<protein>
    <submittedName>
        <fullName evidence="1">Uncharacterized protein</fullName>
    </submittedName>
</protein>
<evidence type="ECO:0000313" key="1">
    <source>
        <dbReference type="EMBL" id="QOY87467.1"/>
    </source>
</evidence>